<proteinExistence type="predicted"/>
<dbReference type="RefSeq" id="WP_210535169.1">
    <property type="nucleotide sequence ID" value="NZ_JAGKTC010000001.1"/>
</dbReference>
<evidence type="ECO:0000313" key="1">
    <source>
        <dbReference type="EMBL" id="MBP3983312.1"/>
    </source>
</evidence>
<evidence type="ECO:0008006" key="3">
    <source>
        <dbReference type="Google" id="ProtNLM"/>
    </source>
</evidence>
<sequence length="560" mass="62336">MQLHAVEKIRSEPLPDSVDPIDFRRALAFMSLPPRSKEHMRRFTIPVALLLLTPLCAPISMAASCKTPADKVLDTSLRALGGRKLLEGIDAVELRANVARNLLEQSIRPEGPWIQDMYQLQLTLDFRHERAHGTERRTSRLGWLAPPERPAAPVEYVVADGIAANRAGDKLVPARQSLVQDMQELLAFNPLQVLLTAAQAPDACLRGNEILHGTGQDIVAWTWRDLKVRVLIDTNTHLPSEVAWSGPRPRDIFWNAWGDVDTRMHFENWSLRPNGLRVPSQWSYVRNGLPDQSWELGALELATHLDPATWNLPSTLRDDIARLPADVDSIPLGSSQSPPVEIAPGVVRIPGRWDVTLVRQHDGVVVIEAPIGNGYSIRVLQEAASRFPGLPVKAVVTTSDAWPHIAGLREYAARGIPIYALDLNVAVVERLLRASHASRPDLLQRAPRGARLHPIGSRTAIDSRENRVELVPLRTAVGERQMLAWLPANRLVYTSDLVQPSGPKDWFAPEMLLELRQRLEAADIAPRHAYGMHYPPTAWNEMTGWLDAYLAPEQDTVAAP</sequence>
<protein>
    <recommendedName>
        <fullName evidence="3">MBL fold metallo-hydrolase</fullName>
    </recommendedName>
</protein>
<dbReference type="Proteomes" id="UP000673447">
    <property type="component" value="Unassembled WGS sequence"/>
</dbReference>
<dbReference type="SUPFAM" id="SSF56281">
    <property type="entry name" value="Metallo-hydrolase/oxidoreductase"/>
    <property type="match status" value="1"/>
</dbReference>
<accession>A0A941ASQ6</accession>
<dbReference type="EMBL" id="JAGKTC010000001">
    <property type="protein sequence ID" value="MBP3983312.1"/>
    <property type="molecule type" value="Genomic_DNA"/>
</dbReference>
<keyword evidence="2" id="KW-1185">Reference proteome</keyword>
<name>A0A941ASQ6_9GAMM</name>
<reference evidence="1" key="1">
    <citation type="journal article" date="2016" name="Int. J. Syst. Evol. Microbiol.">
        <title>Pseudoxanthomonas helianthi sp. nov., isolated from roots of Jerusalem artichoke (Helianthus tuberosus).</title>
        <authorList>
            <person name="Kittiwongwattana C."/>
            <person name="Thawai C."/>
        </authorList>
    </citation>
    <scope>NUCLEOTIDE SEQUENCE</scope>
    <source>
        <strain evidence="1">110414</strain>
    </source>
</reference>
<organism evidence="1 2">
    <name type="scientific">Pseudoxanthomonas helianthi</name>
    <dbReference type="NCBI Taxonomy" id="1453541"/>
    <lineage>
        <taxon>Bacteria</taxon>
        <taxon>Pseudomonadati</taxon>
        <taxon>Pseudomonadota</taxon>
        <taxon>Gammaproteobacteria</taxon>
        <taxon>Lysobacterales</taxon>
        <taxon>Lysobacteraceae</taxon>
        <taxon>Pseudoxanthomonas</taxon>
    </lineage>
</organism>
<dbReference type="AlphaFoldDB" id="A0A941ASQ6"/>
<comment type="caution">
    <text evidence="1">The sequence shown here is derived from an EMBL/GenBank/DDBJ whole genome shotgun (WGS) entry which is preliminary data.</text>
</comment>
<evidence type="ECO:0000313" key="2">
    <source>
        <dbReference type="Proteomes" id="UP000673447"/>
    </source>
</evidence>
<dbReference type="InterPro" id="IPR036866">
    <property type="entry name" value="RibonucZ/Hydroxyglut_hydro"/>
</dbReference>
<dbReference type="Gene3D" id="3.60.15.10">
    <property type="entry name" value="Ribonuclease Z/Hydroxyacylglutathione hydrolase-like"/>
    <property type="match status" value="1"/>
</dbReference>
<gene>
    <name evidence="1" type="ORF">J5837_02655</name>
</gene>
<reference evidence="1" key="2">
    <citation type="submission" date="2021-03" db="EMBL/GenBank/DDBJ databases">
        <authorList>
            <person name="Cao W."/>
        </authorList>
    </citation>
    <scope>NUCLEOTIDE SEQUENCE</scope>
    <source>
        <strain evidence="1">110414</strain>
    </source>
</reference>